<dbReference type="AlphaFoldDB" id="A0A1M7U2A1"/>
<sequence>MSRAVTSSSGTISAADGASIAYTLHTAAGSKARPRIALIHSLALDRSFWDGVVPLLTPHADVLIYDCRGHGKSAKVRMTYTAELFAGDLASLLDDVKWPRAIVAGCSMGGCIAQAFAGVYPDRVRGLIVMDSTAWYGPTAPKDWRERAATAVTKGLAALSAFQSTRWVSEAFRETHADVVQKHIDVFLANDVDCYRATCEMLGDADLRHYQANLRVPLSVVVGEEDYATPVAMSEQIHQAVPSSTLSVLPKVRHLTPIECPVVIAEKILELVARVDNV</sequence>
<dbReference type="PANTHER" id="PTHR43433:SF5">
    <property type="entry name" value="AB HYDROLASE-1 DOMAIN-CONTAINING PROTEIN"/>
    <property type="match status" value="1"/>
</dbReference>
<dbReference type="SUPFAM" id="SSF53474">
    <property type="entry name" value="alpha/beta-Hydrolases"/>
    <property type="match status" value="1"/>
</dbReference>
<reference evidence="3" key="1">
    <citation type="submission" date="2016-11" db="EMBL/GenBank/DDBJ databases">
        <authorList>
            <person name="Varghese N."/>
            <person name="Submissions S."/>
        </authorList>
    </citation>
    <scope>NUCLEOTIDE SEQUENCE [LARGE SCALE GENOMIC DNA]</scope>
    <source>
        <strain evidence="3">GAS401</strain>
    </source>
</reference>
<dbReference type="PANTHER" id="PTHR43433">
    <property type="entry name" value="HYDROLASE, ALPHA/BETA FOLD FAMILY PROTEIN"/>
    <property type="match status" value="1"/>
</dbReference>
<dbReference type="Proteomes" id="UP000184096">
    <property type="component" value="Chromosome I"/>
</dbReference>
<proteinExistence type="predicted"/>
<protein>
    <submittedName>
        <fullName evidence="2">3-oxoadipate enol-lactonase</fullName>
    </submittedName>
</protein>
<dbReference type="InterPro" id="IPR050471">
    <property type="entry name" value="AB_hydrolase"/>
</dbReference>
<dbReference type="Gene3D" id="3.40.50.1820">
    <property type="entry name" value="alpha/beta hydrolase"/>
    <property type="match status" value="1"/>
</dbReference>
<evidence type="ECO:0000313" key="3">
    <source>
        <dbReference type="Proteomes" id="UP000184096"/>
    </source>
</evidence>
<name>A0A1M7U2A1_9BRAD</name>
<dbReference type="RefSeq" id="WP_072819244.1">
    <property type="nucleotide sequence ID" value="NZ_LT670849.1"/>
</dbReference>
<keyword evidence="3" id="KW-1185">Reference proteome</keyword>
<evidence type="ECO:0000259" key="1">
    <source>
        <dbReference type="Pfam" id="PF12697"/>
    </source>
</evidence>
<gene>
    <name evidence="2" type="ORF">SAMN05444170_3361</name>
</gene>
<dbReference type="PRINTS" id="PR00111">
    <property type="entry name" value="ABHYDROLASE"/>
</dbReference>
<accession>A0A1M7U2A1</accession>
<dbReference type="EMBL" id="LT670849">
    <property type="protein sequence ID" value="SHN77043.1"/>
    <property type="molecule type" value="Genomic_DNA"/>
</dbReference>
<dbReference type="InterPro" id="IPR000073">
    <property type="entry name" value="AB_hydrolase_1"/>
</dbReference>
<feature type="domain" description="AB hydrolase-1" evidence="1">
    <location>
        <begin position="38"/>
        <end position="266"/>
    </location>
</feature>
<dbReference type="Pfam" id="PF12697">
    <property type="entry name" value="Abhydrolase_6"/>
    <property type="match status" value="1"/>
</dbReference>
<evidence type="ECO:0000313" key="2">
    <source>
        <dbReference type="EMBL" id="SHN77043.1"/>
    </source>
</evidence>
<dbReference type="OrthoDB" id="9785847at2"/>
<organism evidence="2 3">
    <name type="scientific">Bradyrhizobium erythrophlei</name>
    <dbReference type="NCBI Taxonomy" id="1437360"/>
    <lineage>
        <taxon>Bacteria</taxon>
        <taxon>Pseudomonadati</taxon>
        <taxon>Pseudomonadota</taxon>
        <taxon>Alphaproteobacteria</taxon>
        <taxon>Hyphomicrobiales</taxon>
        <taxon>Nitrobacteraceae</taxon>
        <taxon>Bradyrhizobium</taxon>
    </lineage>
</organism>
<dbReference type="InterPro" id="IPR029058">
    <property type="entry name" value="AB_hydrolase_fold"/>
</dbReference>